<comment type="caution">
    <text evidence="1">The sequence shown here is derived from an EMBL/GenBank/DDBJ whole genome shotgun (WGS) entry which is preliminary data.</text>
</comment>
<evidence type="ECO:0000313" key="1">
    <source>
        <dbReference type="EMBL" id="MDO1447662.1"/>
    </source>
</evidence>
<organism evidence="1 2">
    <name type="scientific">Rhodocytophaga aerolata</name>
    <dbReference type="NCBI Taxonomy" id="455078"/>
    <lineage>
        <taxon>Bacteria</taxon>
        <taxon>Pseudomonadati</taxon>
        <taxon>Bacteroidota</taxon>
        <taxon>Cytophagia</taxon>
        <taxon>Cytophagales</taxon>
        <taxon>Rhodocytophagaceae</taxon>
        <taxon>Rhodocytophaga</taxon>
    </lineage>
</organism>
<protein>
    <submittedName>
        <fullName evidence="1">Uncharacterized protein</fullName>
    </submittedName>
</protein>
<reference evidence="1" key="1">
    <citation type="submission" date="2023-07" db="EMBL/GenBank/DDBJ databases">
        <title>The genome sequence of Rhodocytophaga aerolata KACC 12507.</title>
        <authorList>
            <person name="Zhang X."/>
        </authorList>
    </citation>
    <scope>NUCLEOTIDE SEQUENCE</scope>
    <source>
        <strain evidence="1">KACC 12507</strain>
    </source>
</reference>
<dbReference type="RefSeq" id="WP_302038466.1">
    <property type="nucleotide sequence ID" value="NZ_JAUKPO010000008.1"/>
</dbReference>
<sequence length="67" mass="7848">MHYYVRVDDLEGNIKFYFRFEDKTRALAFYNITCTQHNGKPGVVKLMDKEYTILATTVCGSDYRGNE</sequence>
<gene>
    <name evidence="1" type="ORF">Q0590_15435</name>
</gene>
<evidence type="ECO:0000313" key="2">
    <source>
        <dbReference type="Proteomes" id="UP001168528"/>
    </source>
</evidence>
<keyword evidence="2" id="KW-1185">Reference proteome</keyword>
<proteinExistence type="predicted"/>
<dbReference type="EMBL" id="JAUKPO010000008">
    <property type="protein sequence ID" value="MDO1447662.1"/>
    <property type="molecule type" value="Genomic_DNA"/>
</dbReference>
<name>A0ABT8R6E0_9BACT</name>
<dbReference type="Proteomes" id="UP001168528">
    <property type="component" value="Unassembled WGS sequence"/>
</dbReference>
<accession>A0ABT8R6E0</accession>